<dbReference type="Gene3D" id="2.60.40.1120">
    <property type="entry name" value="Carboxypeptidase-like, regulatory domain"/>
    <property type="match status" value="1"/>
</dbReference>
<gene>
    <name evidence="2" type="ORF">Lupro_12020</name>
</gene>
<dbReference type="PATRIC" id="fig|1622118.3.peg.2473"/>
<evidence type="ECO:0000313" key="2">
    <source>
        <dbReference type="EMBL" id="AMC11949.1"/>
    </source>
</evidence>
<dbReference type="InterPro" id="IPR008969">
    <property type="entry name" value="CarboxyPept-like_regulatory"/>
</dbReference>
<evidence type="ECO:0000313" key="3">
    <source>
        <dbReference type="Proteomes" id="UP000059672"/>
    </source>
</evidence>
<dbReference type="Gene3D" id="2.60.40.10">
    <property type="entry name" value="Immunoglobulins"/>
    <property type="match status" value="1"/>
</dbReference>
<organism evidence="2 3">
    <name type="scientific">Lutibacter profundi</name>
    <dbReference type="NCBI Taxonomy" id="1622118"/>
    <lineage>
        <taxon>Bacteria</taxon>
        <taxon>Pseudomonadati</taxon>
        <taxon>Bacteroidota</taxon>
        <taxon>Flavobacteriia</taxon>
        <taxon>Flavobacteriales</taxon>
        <taxon>Flavobacteriaceae</taxon>
        <taxon>Lutibacter</taxon>
    </lineage>
</organism>
<accession>A0A120IEK6</accession>
<dbReference type="PROSITE" id="PS50853">
    <property type="entry name" value="FN3"/>
    <property type="match status" value="1"/>
</dbReference>
<feature type="domain" description="Fibronectin type-III" evidence="1">
    <location>
        <begin position="116"/>
        <end position="212"/>
    </location>
</feature>
<protein>
    <recommendedName>
        <fullName evidence="1">Fibronectin type-III domain-containing protein</fullName>
    </recommendedName>
</protein>
<dbReference type="InterPro" id="IPR003961">
    <property type="entry name" value="FN3_dom"/>
</dbReference>
<dbReference type="SUPFAM" id="SSF49464">
    <property type="entry name" value="Carboxypeptidase regulatory domain-like"/>
    <property type="match status" value="1"/>
</dbReference>
<dbReference type="InterPro" id="IPR036116">
    <property type="entry name" value="FN3_sf"/>
</dbReference>
<keyword evidence="3" id="KW-1185">Reference proteome</keyword>
<dbReference type="OrthoDB" id="9815657at2"/>
<name>A0A120IEK6_9FLAO</name>
<dbReference type="CDD" id="cd00063">
    <property type="entry name" value="FN3"/>
    <property type="match status" value="1"/>
</dbReference>
<reference evidence="2 3" key="2">
    <citation type="journal article" date="2016" name="Int. J. Syst. Evol. Microbiol.">
        <title>Lutibacter profundi sp. nov., isolated from a deep-sea hydrothermal system on the Arctic Mid-Ocean Ridge and emended description of the genus Lutibacter.</title>
        <authorList>
            <person name="Le Moine Bauer S."/>
            <person name="Roalkvam I."/>
            <person name="Steen I.H."/>
            <person name="Dahle H."/>
        </authorList>
    </citation>
    <scope>NUCLEOTIDE SEQUENCE [LARGE SCALE GENOMIC DNA]</scope>
    <source>
        <strain evidence="2 3">LP1</strain>
    </source>
</reference>
<dbReference type="AlphaFoldDB" id="A0A120IEK6"/>
<reference evidence="3" key="1">
    <citation type="submission" date="2015-12" db="EMBL/GenBank/DDBJ databases">
        <title>Complete genome sequence of Lutibacter profundus strain LP1.</title>
        <authorList>
            <person name="Wissuwa J."/>
            <person name="Le Moine Bauer S."/>
            <person name="Stokke R."/>
            <person name="Dahle H."/>
            <person name="Steen I.H."/>
        </authorList>
    </citation>
    <scope>NUCLEOTIDE SEQUENCE [LARGE SCALE GENOMIC DNA]</scope>
    <source>
        <strain evidence="3">LP1</strain>
    </source>
</reference>
<dbReference type="Proteomes" id="UP000059672">
    <property type="component" value="Chromosome"/>
</dbReference>
<dbReference type="PANTHER" id="PTHR36842">
    <property type="entry name" value="PROTEIN TOLB HOMOLOG"/>
    <property type="match status" value="1"/>
</dbReference>
<dbReference type="SUPFAM" id="SSF69304">
    <property type="entry name" value="Tricorn protease N-terminal domain"/>
    <property type="match status" value="1"/>
</dbReference>
<dbReference type="SUPFAM" id="SSF49265">
    <property type="entry name" value="Fibronectin type III"/>
    <property type="match status" value="1"/>
</dbReference>
<sequence length="502" mass="55700">MKKVFNIIIILTLGLFINCSEDTVDLVGVGTITGRVVESSSFNPIENAKVSLSPSNNTVFSDADGYFRMEDVEAGDYSVSATKESYLTNFQPATVTTDLEVNVIFEMDDDTALNRPPSTPELITPIDGSENQELSIELAWSSTDPDEDTITYRLELQNDFDNNIVKIEDIIDTTYVISDLKYGVKYFWQIAANDSINAEVLSTISSFTTKADPQNRYFYVQKAGNNNNIIFSAGYNEAETSVENVVQLTTEDVNSWRPRKNQASNLIAFLRTSDNETHLFTMNQNGSNVFQVTSAVPIAGVDMNEIDYSWSSNGDRLLYSHFDKLYVINKDGSGLEQIYQTFDGSYITEIDWSNDESIIALKTNNIVGYEVSIYTIDMNGSIVTTVLSGVTGAAGGLNLSIDNNLLVYTYDVSGYENANNRQLETHIFVYDFATSVATDISASNIVSGTNDLDPRISPDEAQVIFVNTSNDGISVKNIFRMDISDGSNRTQLFTNAFMPDWE</sequence>
<dbReference type="InterPro" id="IPR013783">
    <property type="entry name" value="Ig-like_fold"/>
</dbReference>
<dbReference type="EMBL" id="CP013355">
    <property type="protein sequence ID" value="AMC11949.1"/>
    <property type="molecule type" value="Genomic_DNA"/>
</dbReference>
<dbReference type="InterPro" id="IPR011042">
    <property type="entry name" value="6-blade_b-propeller_TolB-like"/>
</dbReference>
<dbReference type="PANTHER" id="PTHR36842:SF1">
    <property type="entry name" value="PROTEIN TOLB"/>
    <property type="match status" value="1"/>
</dbReference>
<dbReference type="RefSeq" id="WP_068210722.1">
    <property type="nucleotide sequence ID" value="NZ_CP013355.1"/>
</dbReference>
<proteinExistence type="predicted"/>
<evidence type="ECO:0000259" key="1">
    <source>
        <dbReference type="PROSITE" id="PS50853"/>
    </source>
</evidence>
<dbReference type="Gene3D" id="2.120.10.30">
    <property type="entry name" value="TolB, C-terminal domain"/>
    <property type="match status" value="1"/>
</dbReference>
<dbReference type="KEGG" id="lut:Lupro_12020"/>
<dbReference type="Pfam" id="PF13620">
    <property type="entry name" value="CarboxypepD_reg"/>
    <property type="match status" value="1"/>
</dbReference>
<dbReference type="STRING" id="1622118.Lupro_12020"/>